<evidence type="ECO:0000313" key="18">
    <source>
        <dbReference type="EMBL" id="CUS84400.1"/>
    </source>
</evidence>
<evidence type="ECO:0000256" key="13">
    <source>
        <dbReference type="ARBA" id="ARBA00023211"/>
    </source>
</evidence>
<dbReference type="GO" id="GO:0006298">
    <property type="term" value="P:mismatch repair"/>
    <property type="evidence" value="ECO:0007669"/>
    <property type="project" value="TreeGrafter"/>
</dbReference>
<evidence type="ECO:0000256" key="6">
    <source>
        <dbReference type="ARBA" id="ARBA00012180"/>
    </source>
</evidence>
<dbReference type="RefSeq" id="WP_234697367.1">
    <property type="nucleotide sequence ID" value="NZ_CZVI01000008.1"/>
</dbReference>
<evidence type="ECO:0000313" key="21">
    <source>
        <dbReference type="Proteomes" id="UP000182200"/>
    </source>
</evidence>
<evidence type="ECO:0000256" key="12">
    <source>
        <dbReference type="ARBA" id="ARBA00022801"/>
    </source>
</evidence>
<feature type="binding site" evidence="14 15">
    <location>
        <position position="30"/>
    </location>
    <ligand>
        <name>a divalent metal cation</name>
        <dbReference type="ChEBI" id="CHEBI:60240"/>
    </ligand>
</feature>
<dbReference type="GO" id="GO:0032299">
    <property type="term" value="C:ribonuclease H2 complex"/>
    <property type="evidence" value="ECO:0007669"/>
    <property type="project" value="TreeGrafter"/>
</dbReference>
<dbReference type="PANTHER" id="PTHR10954:SF18">
    <property type="entry name" value="RIBONUCLEASE HII"/>
    <property type="match status" value="1"/>
</dbReference>
<comment type="function">
    <text evidence="3 14 16">Endonuclease that specifically degrades the RNA of RNA-DNA hybrids.</text>
</comment>
<dbReference type="InterPro" id="IPR012337">
    <property type="entry name" value="RNaseH-like_sf"/>
</dbReference>
<evidence type="ECO:0000256" key="10">
    <source>
        <dbReference type="ARBA" id="ARBA00022723"/>
    </source>
</evidence>
<accession>A0A0P1P505</accession>
<sequence length="229" mass="25517">MVRMTSEKEMMQIENEFYAQGYSVIAGVDEAGCGPLAGPVVACAVILPRGYFNPFIYDSKKVLPKLRKELCKVISNVAVDIGVGIASNEEIDKFNIRNATKLAMLRALLDLEISPDVVLVDGNAFDVDLRMLNGMKGKIVVKNVIKGDRKSISIASASIIAKVLRDELMEYYDKVFPGYNFISHKGYPTKEHLSAIRKLGITRIHRKSYKPVREILNSLIQPELLNEGK</sequence>
<comment type="similarity">
    <text evidence="5 14 16">Belongs to the RNase HII family.</text>
</comment>
<accession>A0A0P1MC98</accession>
<evidence type="ECO:0000256" key="15">
    <source>
        <dbReference type="PROSITE-ProRule" id="PRU01319"/>
    </source>
</evidence>
<reference evidence="19" key="1">
    <citation type="submission" date="2015-11" db="EMBL/GenBank/DDBJ databases">
        <authorList>
            <person name="Zhang Y."/>
            <person name="Guo Z."/>
        </authorList>
    </citation>
    <scope>NUCLEOTIDE SEQUENCE [LARGE SCALE GENOMIC DNA]</scope>
    <source>
        <strain evidence="19">JGI-4</strain>
    </source>
</reference>
<dbReference type="PROSITE" id="PS51975">
    <property type="entry name" value="RNASE_H_2"/>
    <property type="match status" value="1"/>
</dbReference>
<keyword evidence="13 14" id="KW-0464">Manganese</keyword>
<accession>A0A0P1MAV0</accession>
<evidence type="ECO:0000256" key="2">
    <source>
        <dbReference type="ARBA" id="ARBA00001946"/>
    </source>
</evidence>
<organism evidence="19 20">
    <name type="scientific">Candidatus Kryptonium thompsonii</name>
    <dbReference type="NCBI Taxonomy" id="1633631"/>
    <lineage>
        <taxon>Bacteria</taxon>
        <taxon>Pseudomonadati</taxon>
        <taxon>Candidatus Kryptoniota</taxon>
        <taxon>Candidatus Kryptonium</taxon>
    </lineage>
</organism>
<evidence type="ECO:0000256" key="9">
    <source>
        <dbReference type="ARBA" id="ARBA00022722"/>
    </source>
</evidence>
<protein>
    <recommendedName>
        <fullName evidence="7 14">Ribonuclease HII</fullName>
        <shortName evidence="14">RNase HII</shortName>
        <ecNumber evidence="6 14">3.1.26.4</ecNumber>
    </recommendedName>
</protein>
<dbReference type="NCBIfam" id="NF000594">
    <property type="entry name" value="PRK00015.1-1"/>
    <property type="match status" value="1"/>
</dbReference>
<evidence type="ECO:0000256" key="4">
    <source>
        <dbReference type="ARBA" id="ARBA00004496"/>
    </source>
</evidence>
<reference evidence="20 21" key="2">
    <citation type="submission" date="2015-11" db="EMBL/GenBank/DDBJ databases">
        <authorList>
            <person name="Varghese N."/>
        </authorList>
    </citation>
    <scope>NUCLEOTIDE SEQUENCE [LARGE SCALE GENOMIC DNA]</scope>
    <source>
        <strain evidence="18 21">JGI-8</strain>
    </source>
</reference>
<accession>A0A0P1MA21</accession>
<accession>A0A0P1LTS0</accession>
<dbReference type="AlphaFoldDB" id="A0A0P1M0U4"/>
<dbReference type="Proteomes" id="UP000182200">
    <property type="component" value="Unassembled WGS sequence"/>
</dbReference>
<dbReference type="SUPFAM" id="SSF53098">
    <property type="entry name" value="Ribonuclease H-like"/>
    <property type="match status" value="1"/>
</dbReference>
<dbReference type="PANTHER" id="PTHR10954">
    <property type="entry name" value="RIBONUCLEASE H2 SUBUNIT A"/>
    <property type="match status" value="1"/>
</dbReference>
<dbReference type="InterPro" id="IPR001352">
    <property type="entry name" value="RNase_HII/HIII"/>
</dbReference>
<dbReference type="CDD" id="cd07182">
    <property type="entry name" value="RNase_HII_bacteria_HII_like"/>
    <property type="match status" value="1"/>
</dbReference>
<evidence type="ECO:0000256" key="11">
    <source>
        <dbReference type="ARBA" id="ARBA00022759"/>
    </source>
</evidence>
<accession>A0A0N7MU80</accession>
<comment type="catalytic activity">
    <reaction evidence="1 14 15 16">
        <text>Endonucleolytic cleavage to 5'-phosphomonoester.</text>
        <dbReference type="EC" id="3.1.26.4"/>
    </reaction>
</comment>
<keyword evidence="8 14" id="KW-0963">Cytoplasm</keyword>
<dbReference type="GO" id="GO:0005737">
    <property type="term" value="C:cytoplasm"/>
    <property type="evidence" value="ECO:0007669"/>
    <property type="project" value="UniProtKB-SubCell"/>
</dbReference>
<dbReference type="Proteomes" id="UP000182011">
    <property type="component" value="Unassembled WGS sequence"/>
</dbReference>
<feature type="binding site" evidence="14 15">
    <location>
        <position position="29"/>
    </location>
    <ligand>
        <name>a divalent metal cation</name>
        <dbReference type="ChEBI" id="CHEBI:60240"/>
    </ligand>
</feature>
<dbReference type="GO" id="GO:0004523">
    <property type="term" value="F:RNA-DNA hybrid ribonuclease activity"/>
    <property type="evidence" value="ECO:0007669"/>
    <property type="project" value="UniProtKB-UniRule"/>
</dbReference>
<accession>A0A0P1M0U4</accession>
<comment type="cofactor">
    <cofactor evidence="2">
        <name>Mg(2+)</name>
        <dbReference type="ChEBI" id="CHEBI:18420"/>
    </cofactor>
</comment>
<evidence type="ECO:0000313" key="20">
    <source>
        <dbReference type="Proteomes" id="UP000182011"/>
    </source>
</evidence>
<dbReference type="EC" id="3.1.26.4" evidence="6 14"/>
<dbReference type="EMBL" id="FAOP01000006">
    <property type="protein sequence ID" value="CUU07377.1"/>
    <property type="molecule type" value="Genomic_DNA"/>
</dbReference>
<accession>A0A0S4NB45</accession>
<keyword evidence="21" id="KW-1185">Reference proteome</keyword>
<keyword evidence="12 14" id="KW-0378">Hydrolase</keyword>
<evidence type="ECO:0000259" key="17">
    <source>
        <dbReference type="PROSITE" id="PS51975"/>
    </source>
</evidence>
<name>A0A0P1M0U4_9BACT</name>
<dbReference type="GO" id="GO:0003723">
    <property type="term" value="F:RNA binding"/>
    <property type="evidence" value="ECO:0007669"/>
    <property type="project" value="UniProtKB-UniRule"/>
</dbReference>
<evidence type="ECO:0000313" key="19">
    <source>
        <dbReference type="EMBL" id="CUU07377.1"/>
    </source>
</evidence>
<dbReference type="InterPro" id="IPR024567">
    <property type="entry name" value="RNase_HII/HIII_dom"/>
</dbReference>
<dbReference type="GO" id="GO:0043137">
    <property type="term" value="P:DNA replication, removal of RNA primer"/>
    <property type="evidence" value="ECO:0007669"/>
    <property type="project" value="TreeGrafter"/>
</dbReference>
<proteinExistence type="inferred from homology"/>
<feature type="domain" description="RNase H type-2" evidence="17">
    <location>
        <begin position="23"/>
        <end position="221"/>
    </location>
</feature>
<comment type="subcellular location">
    <subcellularLocation>
        <location evidence="4 14">Cytoplasm</location>
    </subcellularLocation>
</comment>
<dbReference type="HAMAP" id="MF_00052_B">
    <property type="entry name" value="RNase_HII_B"/>
    <property type="match status" value="1"/>
</dbReference>
<keyword evidence="11 14" id="KW-0255">Endonuclease</keyword>
<keyword evidence="9 14" id="KW-0540">Nuclease</keyword>
<accession>A0A0P1MVV7</accession>
<accession>A0A0P1LRS7</accession>
<dbReference type="STRING" id="1633631.GCA_001442925_01797"/>
<evidence type="ECO:0000256" key="1">
    <source>
        <dbReference type="ARBA" id="ARBA00000077"/>
    </source>
</evidence>
<evidence type="ECO:0000256" key="16">
    <source>
        <dbReference type="RuleBase" id="RU003515"/>
    </source>
</evidence>
<dbReference type="Pfam" id="PF01351">
    <property type="entry name" value="RNase_HII"/>
    <property type="match status" value="1"/>
</dbReference>
<feature type="binding site" evidence="14 15">
    <location>
        <position position="121"/>
    </location>
    <ligand>
        <name>a divalent metal cation</name>
        <dbReference type="ChEBI" id="CHEBI:60240"/>
    </ligand>
</feature>
<comment type="cofactor">
    <cofactor evidence="14 15">
        <name>Mn(2+)</name>
        <dbReference type="ChEBI" id="CHEBI:29035"/>
    </cofactor>
    <cofactor evidence="14 15">
        <name>Mg(2+)</name>
        <dbReference type="ChEBI" id="CHEBI:18420"/>
    </cofactor>
    <text evidence="14 15">Manganese or magnesium. Binds 1 divalent metal ion per monomer in the absence of substrate. May bind a second metal ion after substrate binding.</text>
</comment>
<dbReference type="Gene3D" id="3.30.420.10">
    <property type="entry name" value="Ribonuclease H-like superfamily/Ribonuclease H"/>
    <property type="match status" value="1"/>
</dbReference>
<gene>
    <name evidence="14" type="primary">rnhB</name>
    <name evidence="19" type="ORF">JGI4_01802</name>
    <name evidence="18" type="ORF">JGI8_00792</name>
</gene>
<evidence type="ECO:0000256" key="5">
    <source>
        <dbReference type="ARBA" id="ARBA00007383"/>
    </source>
</evidence>
<dbReference type="NCBIfam" id="NF000595">
    <property type="entry name" value="PRK00015.1-3"/>
    <property type="match status" value="1"/>
</dbReference>
<dbReference type="InterPro" id="IPR022898">
    <property type="entry name" value="RNase_HII"/>
</dbReference>
<evidence type="ECO:0000256" key="8">
    <source>
        <dbReference type="ARBA" id="ARBA00022490"/>
    </source>
</evidence>
<dbReference type="EMBL" id="CZVI01000008">
    <property type="protein sequence ID" value="CUS84400.1"/>
    <property type="molecule type" value="Genomic_DNA"/>
</dbReference>
<evidence type="ECO:0000256" key="7">
    <source>
        <dbReference type="ARBA" id="ARBA00019179"/>
    </source>
</evidence>
<accession>A0A0P1LM08</accession>
<dbReference type="GO" id="GO:0030145">
    <property type="term" value="F:manganese ion binding"/>
    <property type="evidence" value="ECO:0007669"/>
    <property type="project" value="UniProtKB-UniRule"/>
</dbReference>
<keyword evidence="10 14" id="KW-0479">Metal-binding</keyword>
<evidence type="ECO:0000256" key="3">
    <source>
        <dbReference type="ARBA" id="ARBA00004065"/>
    </source>
</evidence>
<evidence type="ECO:0000256" key="14">
    <source>
        <dbReference type="HAMAP-Rule" id="MF_00052"/>
    </source>
</evidence>
<dbReference type="InterPro" id="IPR036397">
    <property type="entry name" value="RNaseH_sf"/>
</dbReference>